<protein>
    <recommendedName>
        <fullName evidence="3">ATPase dynein-related AAA domain-containing protein</fullName>
    </recommendedName>
</protein>
<dbReference type="Proteomes" id="UP000763088">
    <property type="component" value="Unassembled WGS sequence"/>
</dbReference>
<dbReference type="PANTHER" id="PTHR37291:SF1">
    <property type="entry name" value="TYPE IV METHYL-DIRECTED RESTRICTION ENZYME ECOKMCRB SUBUNIT"/>
    <property type="match status" value="1"/>
</dbReference>
<evidence type="ECO:0000313" key="2">
    <source>
        <dbReference type="Proteomes" id="UP000763088"/>
    </source>
</evidence>
<dbReference type="SUPFAM" id="SSF52540">
    <property type="entry name" value="P-loop containing nucleoside triphosphate hydrolases"/>
    <property type="match status" value="1"/>
</dbReference>
<dbReference type="PANTHER" id="PTHR37291">
    <property type="entry name" value="5-METHYLCYTOSINE-SPECIFIC RESTRICTION ENZYME B"/>
    <property type="match status" value="1"/>
</dbReference>
<dbReference type="Gene3D" id="3.40.50.300">
    <property type="entry name" value="P-loop containing nucleotide triphosphate hydrolases"/>
    <property type="match status" value="1"/>
</dbReference>
<evidence type="ECO:0008006" key="3">
    <source>
        <dbReference type="Google" id="ProtNLM"/>
    </source>
</evidence>
<name>A0A928BTK0_XYLRU</name>
<evidence type="ECO:0000313" key="1">
    <source>
        <dbReference type="EMBL" id="MBE6265852.1"/>
    </source>
</evidence>
<organism evidence="1 2">
    <name type="scientific">Xylanibacter ruminicola</name>
    <name type="common">Prevotella ruminicola</name>
    <dbReference type="NCBI Taxonomy" id="839"/>
    <lineage>
        <taxon>Bacteria</taxon>
        <taxon>Pseudomonadati</taxon>
        <taxon>Bacteroidota</taxon>
        <taxon>Bacteroidia</taxon>
        <taxon>Bacteroidales</taxon>
        <taxon>Prevotellaceae</taxon>
        <taxon>Xylanibacter</taxon>
    </lineage>
</organism>
<dbReference type="AlphaFoldDB" id="A0A928BTK0"/>
<dbReference type="InterPro" id="IPR027417">
    <property type="entry name" value="P-loop_NTPase"/>
</dbReference>
<accession>A0A928BTK0</accession>
<reference evidence="1" key="1">
    <citation type="submission" date="2019-04" db="EMBL/GenBank/DDBJ databases">
        <title>Evolution of Biomass-Degrading Anaerobic Consortia Revealed by Metagenomics.</title>
        <authorList>
            <person name="Peng X."/>
        </authorList>
    </citation>
    <scope>NUCLEOTIDE SEQUENCE</scope>
    <source>
        <strain evidence="1">SIG141</strain>
    </source>
</reference>
<gene>
    <name evidence="1" type="ORF">E7102_05175</name>
</gene>
<dbReference type="InterPro" id="IPR052934">
    <property type="entry name" value="Methyl-DNA_Rec/Restrict_Enz"/>
</dbReference>
<sequence>MDELRNLNEMYSRAAESFNRYEGKDFILPQVFKDEVKEINSNFVTYNEYSAVIQTKGIQNGVLSIYLPNQWFYIASFFTDFYNELQKYKRYALKVFSKERLKVLNGLSLTLDEEKLIHNLSLEDESKNNLKRFVTDYSWWYGAKTIDRGDFYVSPILNSARLVNASQSFVADLCAFLSDKPQLVSAIINGEDHIESIELLRQKAAATFLKKAMDITLKKDANFNRLESLNIYSQTAVSLKINSFPLGRDFEQLPNRIDDVDLNINWFFGNKKYVLYLEWTPEMMEKSFFPVYNKAYQGIFRMEKDSTGEYVFYEEHNKQLLSRFVIEYPLQQVFYGAPGTGKSNTIKKDVDDNGLPNVRTTFHPDSDYSTFVGAYKPTSVEVPMMTMVGTKALPVENADGTPRTEKKIVYEFVPQAFLKAYTGAWKNQDKPFFLIIEEINRGNCAQIFGDLFQLLDRKNGESEYPISPDEDIRKFLKTDKKYGFAAVTDEQKATIPEEILTGELLKLPKNLHIWATMNTSDQSLFPIDSAFKRRWDWQYMPIEDAGKNWKIEVNGHEYDWWNFLIAINKEVFALTHSEDKQLGYFFAKAENNKIDAQTLVNKVYFYLWTDVFKDYEFESQKAFKKADGNEAIAFKDFFKNGKVDEVMAEQVLINLGLNKPAETEE</sequence>
<comment type="caution">
    <text evidence="1">The sequence shown here is derived from an EMBL/GenBank/DDBJ whole genome shotgun (WGS) entry which is preliminary data.</text>
</comment>
<proteinExistence type="predicted"/>
<dbReference type="EMBL" id="SUYD01000005">
    <property type="protein sequence ID" value="MBE6265852.1"/>
    <property type="molecule type" value="Genomic_DNA"/>
</dbReference>